<protein>
    <submittedName>
        <fullName evidence="2">Paxneb-related protein</fullName>
    </submittedName>
</protein>
<dbReference type="GO" id="GO:0003735">
    <property type="term" value="F:structural constituent of ribosome"/>
    <property type="evidence" value="ECO:0007669"/>
    <property type="project" value="InterPro"/>
</dbReference>
<dbReference type="GO" id="GO:0006412">
    <property type="term" value="P:translation"/>
    <property type="evidence" value="ECO:0007669"/>
    <property type="project" value="InterPro"/>
</dbReference>
<proteinExistence type="predicted"/>
<dbReference type="Pfam" id="PF03719">
    <property type="entry name" value="Ribosomal_S5_C"/>
    <property type="match status" value="1"/>
</dbReference>
<reference evidence="2 3" key="1">
    <citation type="submission" date="2023-10" db="EMBL/GenBank/DDBJ databases">
        <title>Chromosome-scale genome assembly provides insights into flower coloration mechanisms of Canna indica.</title>
        <authorList>
            <person name="Li C."/>
        </authorList>
    </citation>
    <scope>NUCLEOTIDE SEQUENCE [LARGE SCALE GENOMIC DNA]</scope>
    <source>
        <tissue evidence="2">Flower</tissue>
    </source>
</reference>
<dbReference type="GO" id="GO:0005840">
    <property type="term" value="C:ribosome"/>
    <property type="evidence" value="ECO:0007669"/>
    <property type="project" value="InterPro"/>
</dbReference>
<dbReference type="AlphaFoldDB" id="A0AAQ3KGY2"/>
<name>A0AAQ3KGY2_9LILI</name>
<evidence type="ECO:0000259" key="1">
    <source>
        <dbReference type="Pfam" id="PF03719"/>
    </source>
</evidence>
<gene>
    <name evidence="2" type="ORF">Cni_G17225</name>
</gene>
<dbReference type="InterPro" id="IPR005324">
    <property type="entry name" value="Ribosomal_uS5_C"/>
</dbReference>
<evidence type="ECO:0000313" key="2">
    <source>
        <dbReference type="EMBL" id="WOL08472.1"/>
    </source>
</evidence>
<accession>A0AAQ3KGY2</accession>
<dbReference type="Proteomes" id="UP001327560">
    <property type="component" value="Chromosome 5"/>
</dbReference>
<keyword evidence="3" id="KW-1185">Reference proteome</keyword>
<dbReference type="EMBL" id="CP136894">
    <property type="protein sequence ID" value="WOL08472.1"/>
    <property type="molecule type" value="Genomic_DNA"/>
</dbReference>
<organism evidence="2 3">
    <name type="scientific">Canna indica</name>
    <name type="common">Indian-shot</name>
    <dbReference type="NCBI Taxonomy" id="4628"/>
    <lineage>
        <taxon>Eukaryota</taxon>
        <taxon>Viridiplantae</taxon>
        <taxon>Streptophyta</taxon>
        <taxon>Embryophyta</taxon>
        <taxon>Tracheophyta</taxon>
        <taxon>Spermatophyta</taxon>
        <taxon>Magnoliopsida</taxon>
        <taxon>Liliopsida</taxon>
        <taxon>Zingiberales</taxon>
        <taxon>Cannaceae</taxon>
        <taxon>Canna</taxon>
    </lineage>
</organism>
<feature type="domain" description="Small ribosomal subunit protein uS5 C-terminal" evidence="1">
    <location>
        <begin position="53"/>
        <end position="80"/>
    </location>
</feature>
<sequence>MFQGIVHYQPILFASPMKEPRVFLGTLPPPASSSKAHSKQAIVDPNQQEQSLAAKVMLRHALLGTGVIAGGAVRIVLENAFEKQLGSINVARERGIPMEEL</sequence>
<evidence type="ECO:0000313" key="3">
    <source>
        <dbReference type="Proteomes" id="UP001327560"/>
    </source>
</evidence>